<accession>A0AA35KN07</accession>
<dbReference type="InterPro" id="IPR050579">
    <property type="entry name" value="PMP-22/EMP/MP20-like"/>
</dbReference>
<feature type="transmembrane region" description="Helical" evidence="5">
    <location>
        <begin position="131"/>
        <end position="150"/>
    </location>
</feature>
<feature type="transmembrane region" description="Helical" evidence="5">
    <location>
        <begin position="64"/>
        <end position="84"/>
    </location>
</feature>
<feature type="transmembrane region" description="Helical" evidence="5">
    <location>
        <begin position="360"/>
        <end position="382"/>
    </location>
</feature>
<dbReference type="PANTHER" id="PTHR10671:SF34">
    <property type="entry name" value="PROTEIN NKG7"/>
    <property type="match status" value="1"/>
</dbReference>
<keyword evidence="2 5" id="KW-0812">Transmembrane</keyword>
<evidence type="ECO:0000313" key="6">
    <source>
        <dbReference type="EMBL" id="CAI5781206.1"/>
    </source>
</evidence>
<dbReference type="Gene3D" id="1.20.140.150">
    <property type="match status" value="2"/>
</dbReference>
<evidence type="ECO:0000256" key="3">
    <source>
        <dbReference type="ARBA" id="ARBA00022989"/>
    </source>
</evidence>
<organism evidence="6 7">
    <name type="scientific">Podarcis lilfordi</name>
    <name type="common">Lilford's wall lizard</name>
    <dbReference type="NCBI Taxonomy" id="74358"/>
    <lineage>
        <taxon>Eukaryota</taxon>
        <taxon>Metazoa</taxon>
        <taxon>Chordata</taxon>
        <taxon>Craniata</taxon>
        <taxon>Vertebrata</taxon>
        <taxon>Euteleostomi</taxon>
        <taxon>Lepidosauria</taxon>
        <taxon>Squamata</taxon>
        <taxon>Bifurcata</taxon>
        <taxon>Unidentata</taxon>
        <taxon>Episquamata</taxon>
        <taxon>Laterata</taxon>
        <taxon>Lacertibaenia</taxon>
        <taxon>Lacertidae</taxon>
        <taxon>Podarcis</taxon>
    </lineage>
</organism>
<evidence type="ECO:0000256" key="2">
    <source>
        <dbReference type="ARBA" id="ARBA00022692"/>
    </source>
</evidence>
<protein>
    <submittedName>
        <fullName evidence="6">Protein NKG7-like</fullName>
    </submittedName>
</protein>
<keyword evidence="4 5" id="KW-0472">Membrane</keyword>
<evidence type="ECO:0000256" key="4">
    <source>
        <dbReference type="ARBA" id="ARBA00023136"/>
    </source>
</evidence>
<keyword evidence="3 5" id="KW-1133">Transmembrane helix</keyword>
<evidence type="ECO:0000313" key="7">
    <source>
        <dbReference type="Proteomes" id="UP001178461"/>
    </source>
</evidence>
<feature type="transmembrane region" description="Helical" evidence="5">
    <location>
        <begin position="316"/>
        <end position="340"/>
    </location>
</feature>
<dbReference type="EMBL" id="OX395133">
    <property type="protein sequence ID" value="CAI5781206.1"/>
    <property type="molecule type" value="Genomic_DNA"/>
</dbReference>
<sequence>MRRCPLISVLHLPALHPKHKQLSPLPHGCMAPVLGDLPFRRCLSQFLDLQRDPMPTCLMRVSRILLALATVTGFVAAISLLISCQCLRRCGGPSNMLVSSAASFTTGIFGFVTMASYTVDMTQKDLSSVGHLHFTWSFCLAWLVFTLYVMNGFFSLMTHLLTIQTGSEQHFNTILLEGSMQQPAAGDHTAMGLSVLQESQGPSRQETSLRGLILPRLFRTIVRMLLCRILSIPVASISIIALFIALTTDYWLVAYGPAGIAHSGLWQECMDGNCWTPTKANEYILATRAFLILGSLAALASVISLTASFMPCDCGFLGGVFVTSIVAFTGAVFTLVGVVVFTTESWGKNRDPQIQLTYEWSFYLAWVAFPMLFLTGIFSLVAHLRPSRPGYETV</sequence>
<dbReference type="Pfam" id="PF00822">
    <property type="entry name" value="PMP22_Claudin"/>
    <property type="match status" value="2"/>
</dbReference>
<gene>
    <name evidence="6" type="ORF">PODLI_1B023464</name>
</gene>
<keyword evidence="7" id="KW-1185">Reference proteome</keyword>
<dbReference type="InterPro" id="IPR004031">
    <property type="entry name" value="PMP22/EMP/MP20/Claudin"/>
</dbReference>
<feature type="transmembrane region" description="Helical" evidence="5">
    <location>
        <begin position="289"/>
        <end position="309"/>
    </location>
</feature>
<comment type="subcellular location">
    <subcellularLocation>
        <location evidence="1">Membrane</location>
        <topology evidence="1">Multi-pass membrane protein</topology>
    </subcellularLocation>
</comment>
<evidence type="ECO:0000256" key="5">
    <source>
        <dbReference type="SAM" id="Phobius"/>
    </source>
</evidence>
<reference evidence="6" key="1">
    <citation type="submission" date="2022-12" db="EMBL/GenBank/DDBJ databases">
        <authorList>
            <person name="Alioto T."/>
            <person name="Alioto T."/>
            <person name="Gomez Garrido J."/>
        </authorList>
    </citation>
    <scope>NUCLEOTIDE SEQUENCE</scope>
</reference>
<proteinExistence type="predicted"/>
<dbReference type="Proteomes" id="UP001178461">
    <property type="component" value="Chromosome 8"/>
</dbReference>
<dbReference type="GO" id="GO:0005886">
    <property type="term" value="C:plasma membrane"/>
    <property type="evidence" value="ECO:0007669"/>
    <property type="project" value="TreeGrafter"/>
</dbReference>
<feature type="transmembrane region" description="Helical" evidence="5">
    <location>
        <begin position="96"/>
        <end position="119"/>
    </location>
</feature>
<evidence type="ECO:0000256" key="1">
    <source>
        <dbReference type="ARBA" id="ARBA00004141"/>
    </source>
</evidence>
<dbReference type="PANTHER" id="PTHR10671">
    <property type="entry name" value="EPITHELIAL MEMBRANE PROTEIN-RELATED"/>
    <property type="match status" value="1"/>
</dbReference>
<feature type="transmembrane region" description="Helical" evidence="5">
    <location>
        <begin position="225"/>
        <end position="246"/>
    </location>
</feature>
<name>A0AA35KN07_9SAUR</name>
<dbReference type="AlphaFoldDB" id="A0AA35KN07"/>